<evidence type="ECO:0000313" key="2">
    <source>
        <dbReference type="EMBL" id="KAJ1177594.1"/>
    </source>
</evidence>
<evidence type="ECO:0000313" key="3">
    <source>
        <dbReference type="Proteomes" id="UP001066276"/>
    </source>
</evidence>
<feature type="compositionally biased region" description="Basic and acidic residues" evidence="1">
    <location>
        <begin position="86"/>
        <end position="96"/>
    </location>
</feature>
<accession>A0AAV7TNT4</accession>
<dbReference type="Proteomes" id="UP001066276">
    <property type="component" value="Chromosome 3_2"/>
</dbReference>
<proteinExistence type="predicted"/>
<gene>
    <name evidence="2" type="ORF">NDU88_002847</name>
</gene>
<keyword evidence="3" id="KW-1185">Reference proteome</keyword>
<feature type="region of interest" description="Disordered" evidence="1">
    <location>
        <begin position="81"/>
        <end position="103"/>
    </location>
</feature>
<evidence type="ECO:0000256" key="1">
    <source>
        <dbReference type="SAM" id="MobiDB-lite"/>
    </source>
</evidence>
<dbReference type="EMBL" id="JANPWB010000006">
    <property type="protein sequence ID" value="KAJ1177594.1"/>
    <property type="molecule type" value="Genomic_DNA"/>
</dbReference>
<sequence length="103" mass="10932">MADPGGAATLGGRDPRAALCVGIALENDAIPCVVGCPERMDRPTPVVLPHWAAEIREQPFVMGIAPENDAFPARAAEKCSFPTGAEGEHGDKEERSPVALRLW</sequence>
<comment type="caution">
    <text evidence="2">The sequence shown here is derived from an EMBL/GenBank/DDBJ whole genome shotgun (WGS) entry which is preliminary data.</text>
</comment>
<reference evidence="2" key="1">
    <citation type="journal article" date="2022" name="bioRxiv">
        <title>Sequencing and chromosome-scale assembly of the giantPleurodeles waltlgenome.</title>
        <authorList>
            <person name="Brown T."/>
            <person name="Elewa A."/>
            <person name="Iarovenko S."/>
            <person name="Subramanian E."/>
            <person name="Araus A.J."/>
            <person name="Petzold A."/>
            <person name="Susuki M."/>
            <person name="Suzuki K.-i.T."/>
            <person name="Hayashi T."/>
            <person name="Toyoda A."/>
            <person name="Oliveira C."/>
            <person name="Osipova E."/>
            <person name="Leigh N.D."/>
            <person name="Simon A."/>
            <person name="Yun M.H."/>
        </authorList>
    </citation>
    <scope>NUCLEOTIDE SEQUENCE</scope>
    <source>
        <strain evidence="2">20211129_DDA</strain>
        <tissue evidence="2">Liver</tissue>
    </source>
</reference>
<protein>
    <submittedName>
        <fullName evidence="2">Uncharacterized protein</fullName>
    </submittedName>
</protein>
<organism evidence="2 3">
    <name type="scientific">Pleurodeles waltl</name>
    <name type="common">Iberian ribbed newt</name>
    <dbReference type="NCBI Taxonomy" id="8319"/>
    <lineage>
        <taxon>Eukaryota</taxon>
        <taxon>Metazoa</taxon>
        <taxon>Chordata</taxon>
        <taxon>Craniata</taxon>
        <taxon>Vertebrata</taxon>
        <taxon>Euteleostomi</taxon>
        <taxon>Amphibia</taxon>
        <taxon>Batrachia</taxon>
        <taxon>Caudata</taxon>
        <taxon>Salamandroidea</taxon>
        <taxon>Salamandridae</taxon>
        <taxon>Pleurodelinae</taxon>
        <taxon>Pleurodeles</taxon>
    </lineage>
</organism>
<dbReference type="AlphaFoldDB" id="A0AAV7TNT4"/>
<name>A0AAV7TNT4_PLEWA</name>